<dbReference type="AlphaFoldDB" id="A0A4Y2TN43"/>
<proteinExistence type="predicted"/>
<evidence type="ECO:0000313" key="1">
    <source>
        <dbReference type="EMBL" id="GBO02053.1"/>
    </source>
</evidence>
<dbReference type="EMBL" id="BGPR01029912">
    <property type="protein sequence ID" value="GBO02053.1"/>
    <property type="molecule type" value="Genomic_DNA"/>
</dbReference>
<evidence type="ECO:0000313" key="2">
    <source>
        <dbReference type="Proteomes" id="UP000499080"/>
    </source>
</evidence>
<organism evidence="1 2">
    <name type="scientific">Araneus ventricosus</name>
    <name type="common">Orbweaver spider</name>
    <name type="synonym">Epeira ventricosa</name>
    <dbReference type="NCBI Taxonomy" id="182803"/>
    <lineage>
        <taxon>Eukaryota</taxon>
        <taxon>Metazoa</taxon>
        <taxon>Ecdysozoa</taxon>
        <taxon>Arthropoda</taxon>
        <taxon>Chelicerata</taxon>
        <taxon>Arachnida</taxon>
        <taxon>Araneae</taxon>
        <taxon>Araneomorphae</taxon>
        <taxon>Entelegynae</taxon>
        <taxon>Araneoidea</taxon>
        <taxon>Araneidae</taxon>
        <taxon>Araneus</taxon>
    </lineage>
</organism>
<gene>
    <name evidence="1" type="ORF">AVEN_139522_1</name>
</gene>
<keyword evidence="2" id="KW-1185">Reference proteome</keyword>
<reference evidence="1 2" key="1">
    <citation type="journal article" date="2019" name="Sci. Rep.">
        <title>Orb-weaving spider Araneus ventricosus genome elucidates the spidroin gene catalogue.</title>
        <authorList>
            <person name="Kono N."/>
            <person name="Nakamura H."/>
            <person name="Ohtoshi R."/>
            <person name="Moran D.A.P."/>
            <person name="Shinohara A."/>
            <person name="Yoshida Y."/>
            <person name="Fujiwara M."/>
            <person name="Mori M."/>
            <person name="Tomita M."/>
            <person name="Arakawa K."/>
        </authorList>
    </citation>
    <scope>NUCLEOTIDE SEQUENCE [LARGE SCALE GENOMIC DNA]</scope>
</reference>
<accession>A0A4Y2TN43</accession>
<dbReference type="Proteomes" id="UP000499080">
    <property type="component" value="Unassembled WGS sequence"/>
</dbReference>
<protein>
    <submittedName>
        <fullName evidence="1">Uncharacterized protein</fullName>
    </submittedName>
</protein>
<dbReference type="OrthoDB" id="6451879at2759"/>
<name>A0A4Y2TN43_ARAVE</name>
<comment type="caution">
    <text evidence="1">The sequence shown here is derived from an EMBL/GenBank/DDBJ whole genome shotgun (WGS) entry which is preliminary data.</text>
</comment>
<sequence length="191" mass="21398">MSKRRVVKPRYERLPNVTPISSANEEDLSDLIRNIVREEVQKVLPRIAICTDDGPDGLESIIGEEIDEAASNDLYMTAENYGLYAANDVVIPENCIRKVLALAKHNQTLEKVIITEAKDFEWDKELKVPASIATIHSGKVDIWITNSSCRTQIIRTGKCIAGMTEIEEELISSLNKNTDKVEVKHQAHLVS</sequence>